<keyword evidence="2" id="KW-0812">Transmembrane</keyword>
<protein>
    <recommendedName>
        <fullName evidence="3">TFIIS central domain-containing protein</fullName>
    </recommendedName>
</protein>
<dbReference type="EMBL" id="CM018209">
    <property type="protein sequence ID" value="KAB2071915.1"/>
    <property type="molecule type" value="Genomic_DNA"/>
</dbReference>
<feature type="region of interest" description="Disordered" evidence="1">
    <location>
        <begin position="303"/>
        <end position="340"/>
    </location>
</feature>
<evidence type="ECO:0000313" key="5">
    <source>
        <dbReference type="Proteomes" id="UP000327439"/>
    </source>
</evidence>
<dbReference type="PROSITE" id="PS51321">
    <property type="entry name" value="TFIIS_CENTRAL"/>
    <property type="match status" value="1"/>
</dbReference>
<accession>A0A5J5UWZ8</accession>
<dbReference type="InterPro" id="IPR036575">
    <property type="entry name" value="TFIIS_cen_dom_sf"/>
</dbReference>
<feature type="region of interest" description="Disordered" evidence="1">
    <location>
        <begin position="187"/>
        <end position="258"/>
    </location>
</feature>
<feature type="compositionally biased region" description="Basic and acidic residues" evidence="1">
    <location>
        <begin position="207"/>
        <end position="236"/>
    </location>
</feature>
<evidence type="ECO:0000259" key="3">
    <source>
        <dbReference type="PROSITE" id="PS51321"/>
    </source>
</evidence>
<sequence length="551" mass="61063">MQWWRRTLGRQKRVLTQLIPILASLMLSTLYLQNPRGYCFPTDTVVLSEIIVKGNGLSWVLEPQLKVGKDGLKQSLQSPQELAYQIEAELFKLFGGVNKKYKEKGRSLLFNLKDRNNPELRERVVSGKITPHRLCSMSAEELASKELSEWRQAKAEEFAQMVVLPDVEVDIRRLVRKTHKGEFQVEVEQTDSASVEVSAGTSTIRRPKTEAKETPRTIKTVGKKDESDTGSEKSNLEDPNLTITIPSSEGPDPMQGLMGEDEIKNVDFLPPIVSLDEFMQSLGSEPPFENLPDEAGKATAISAKDDSEAGSDSKSFGRASQIPVKTMPDKPGTSDASNVKSVSDVKLNDIPAKTETIVSTTTSKGERVWEGMLQLNLSTTTSVICTFKSGERTSTEWPSILEIKGRVRLEAFEKFLQELPLSRSRAVMVIHIVCKEGSSESERQSLVETADSYISDGRAGLAEPACGVELYCCPPDAKTLEMLTKLLLMMRVTIFHRDLALGQCPGTKMTYPSLISLVARTQTRQGHNTLPGTSPKPLVYTLKHHLALLIK</sequence>
<keyword evidence="2" id="KW-0472">Membrane</keyword>
<dbReference type="CDD" id="cd21538">
    <property type="entry name" value="SPOC_TFIIS"/>
    <property type="match status" value="1"/>
</dbReference>
<dbReference type="GO" id="GO:0006351">
    <property type="term" value="P:DNA-templated transcription"/>
    <property type="evidence" value="ECO:0007669"/>
    <property type="project" value="InterPro"/>
</dbReference>
<dbReference type="SUPFAM" id="SSF46942">
    <property type="entry name" value="Elongation factor TFIIS domain 2"/>
    <property type="match status" value="1"/>
</dbReference>
<feature type="compositionally biased region" description="Polar residues" evidence="1">
    <location>
        <begin position="190"/>
        <end position="204"/>
    </location>
</feature>
<organism evidence="4 5">
    <name type="scientific">Gossypium barbadense</name>
    <name type="common">Sea Island cotton</name>
    <name type="synonym">Hibiscus barbadensis</name>
    <dbReference type="NCBI Taxonomy" id="3634"/>
    <lineage>
        <taxon>Eukaryota</taxon>
        <taxon>Viridiplantae</taxon>
        <taxon>Streptophyta</taxon>
        <taxon>Embryophyta</taxon>
        <taxon>Tracheophyta</taxon>
        <taxon>Spermatophyta</taxon>
        <taxon>Magnoliopsida</taxon>
        <taxon>eudicotyledons</taxon>
        <taxon>Gunneridae</taxon>
        <taxon>Pentapetalae</taxon>
        <taxon>rosids</taxon>
        <taxon>malvids</taxon>
        <taxon>Malvales</taxon>
        <taxon>Malvaceae</taxon>
        <taxon>Malvoideae</taxon>
        <taxon>Gossypium</taxon>
    </lineage>
</organism>
<reference evidence="5" key="2">
    <citation type="journal article" date="2020" name="Nat. Genet.">
        <title>Genomic diversifications of five Gossypium allopolyploid species and their impact on cotton improvement.</title>
        <authorList>
            <person name="Chen Z.J."/>
            <person name="Sreedasyam A."/>
            <person name="Ando A."/>
            <person name="Song Q."/>
            <person name="De Santiago L.M."/>
            <person name="Hulse-Kemp A.M."/>
            <person name="Ding M."/>
            <person name="Ye W."/>
            <person name="Kirkbride R.C."/>
            <person name="Jenkins J."/>
            <person name="Plott C."/>
            <person name="Lovell J."/>
            <person name="Lin Y.M."/>
            <person name="Vaughn R."/>
            <person name="Liu B."/>
            <person name="Simpson S."/>
            <person name="Scheffler B.E."/>
            <person name="Wen L."/>
            <person name="Saski C.A."/>
            <person name="Grover C.E."/>
            <person name="Hu G."/>
            <person name="Conover J.L."/>
            <person name="Carlson J.W."/>
            <person name="Shu S."/>
            <person name="Boston L.B."/>
            <person name="Williams M."/>
            <person name="Peterson D.G."/>
            <person name="McGee K."/>
            <person name="Jones D.C."/>
            <person name="Wendel J.F."/>
            <person name="Stelly D.M."/>
            <person name="Grimwood J."/>
            <person name="Schmutz J."/>
        </authorList>
    </citation>
    <scope>NUCLEOTIDE SEQUENCE [LARGE SCALE GENOMIC DNA]</scope>
    <source>
        <strain evidence="5">cv. 3-79</strain>
    </source>
</reference>
<dbReference type="InterPro" id="IPR012921">
    <property type="entry name" value="SPOC_C"/>
</dbReference>
<dbReference type="AlphaFoldDB" id="A0A5J5UWZ8"/>
<gene>
    <name evidence="4" type="ORF">ES319_A08G255800v1</name>
</gene>
<dbReference type="EMBL" id="CM018209">
    <property type="protein sequence ID" value="KAB2071916.1"/>
    <property type="molecule type" value="Genomic_DNA"/>
</dbReference>
<dbReference type="GO" id="GO:0005634">
    <property type="term" value="C:nucleus"/>
    <property type="evidence" value="ECO:0007669"/>
    <property type="project" value="TreeGrafter"/>
</dbReference>
<dbReference type="Pfam" id="PF07744">
    <property type="entry name" value="SPOC"/>
    <property type="match status" value="1"/>
</dbReference>
<feature type="domain" description="TFIIS central" evidence="3">
    <location>
        <begin position="60"/>
        <end position="170"/>
    </location>
</feature>
<reference evidence="4" key="1">
    <citation type="submission" date="2019-06" db="EMBL/GenBank/DDBJ databases">
        <title>WGS assembly of Gossypium barbadense.</title>
        <authorList>
            <person name="Chen Z.J."/>
            <person name="Sreedasyam A."/>
            <person name="Ando A."/>
            <person name="Song Q."/>
            <person name="De L."/>
            <person name="Hulse-Kemp A."/>
            <person name="Ding M."/>
            <person name="Ye W."/>
            <person name="Kirkbride R."/>
            <person name="Jenkins J."/>
            <person name="Plott C."/>
            <person name="Lovell J."/>
            <person name="Lin Y.-M."/>
            <person name="Vaughn R."/>
            <person name="Liu B."/>
            <person name="Li W."/>
            <person name="Simpson S."/>
            <person name="Scheffler B."/>
            <person name="Saski C."/>
            <person name="Grover C."/>
            <person name="Hu G."/>
            <person name="Conover J."/>
            <person name="Carlson J."/>
            <person name="Shu S."/>
            <person name="Boston L."/>
            <person name="Williams M."/>
            <person name="Peterson D."/>
            <person name="Mcgee K."/>
            <person name="Jones D."/>
            <person name="Wendel J."/>
            <person name="Stelly D."/>
            <person name="Grimwood J."/>
            <person name="Schmutz J."/>
        </authorList>
    </citation>
    <scope>NUCLEOTIDE SEQUENCE [LARGE SCALE GENOMIC DNA]</scope>
    <source>
        <strain evidence="4">1400233.01</strain>
    </source>
</reference>
<dbReference type="Gene3D" id="1.10.472.30">
    <property type="entry name" value="Transcription elongation factor S-II, central domain"/>
    <property type="match status" value="1"/>
</dbReference>
<proteinExistence type="predicted"/>
<dbReference type="OrthoDB" id="1884872at2759"/>
<dbReference type="PANTHER" id="PTHR11477:SF20">
    <property type="entry name" value="SPOC DOMAIN _ TRANSCRIPTION ELONGATION FACTOR S-II PROTEIN"/>
    <property type="match status" value="1"/>
</dbReference>
<keyword evidence="5" id="KW-1185">Reference proteome</keyword>
<evidence type="ECO:0000256" key="2">
    <source>
        <dbReference type="SAM" id="Phobius"/>
    </source>
</evidence>
<dbReference type="PANTHER" id="PTHR11477">
    <property type="entry name" value="TRANSCRIPTION FACTOR S-II ZINC FINGER DOMAIN-CONTAINING PROTEIN"/>
    <property type="match status" value="1"/>
</dbReference>
<feature type="transmembrane region" description="Helical" evidence="2">
    <location>
        <begin position="14"/>
        <end position="32"/>
    </location>
</feature>
<evidence type="ECO:0000313" key="4">
    <source>
        <dbReference type="EMBL" id="KAB2071915.1"/>
    </source>
</evidence>
<dbReference type="SMART" id="SM00510">
    <property type="entry name" value="TFS2M"/>
    <property type="match status" value="1"/>
</dbReference>
<dbReference type="InterPro" id="IPR003618">
    <property type="entry name" value="TFIIS_cen_dom"/>
</dbReference>
<name>A0A5J5UWZ8_GOSBA</name>
<dbReference type="Pfam" id="PF07500">
    <property type="entry name" value="TFIIS_M"/>
    <property type="match status" value="1"/>
</dbReference>
<evidence type="ECO:0000256" key="1">
    <source>
        <dbReference type="SAM" id="MobiDB-lite"/>
    </source>
</evidence>
<keyword evidence="2" id="KW-1133">Transmembrane helix</keyword>
<dbReference type="Proteomes" id="UP000327439">
    <property type="component" value="Chromosome A08"/>
</dbReference>